<evidence type="ECO:0000313" key="4">
    <source>
        <dbReference type="Proteomes" id="UP000646365"/>
    </source>
</evidence>
<dbReference type="AlphaFoldDB" id="A0A8J2YPB1"/>
<name>A0A8J2YPB1_9PROT</name>
<keyword evidence="4" id="KW-1185">Reference proteome</keyword>
<dbReference type="Gene3D" id="3.90.850.10">
    <property type="entry name" value="Fumarylacetoacetase-like, C-terminal domain"/>
    <property type="match status" value="1"/>
</dbReference>
<feature type="domain" description="Fumarylacetoacetase-like C-terminal" evidence="2">
    <location>
        <begin position="85"/>
        <end position="231"/>
    </location>
</feature>
<dbReference type="RefSeq" id="WP_189041630.1">
    <property type="nucleotide sequence ID" value="NZ_BMJQ01000001.1"/>
</dbReference>
<dbReference type="PANTHER" id="PTHR30143">
    <property type="entry name" value="ACID HYDRATASE"/>
    <property type="match status" value="1"/>
</dbReference>
<dbReference type="Pfam" id="PF01557">
    <property type="entry name" value="FAA_hydrolase"/>
    <property type="match status" value="1"/>
</dbReference>
<reference evidence="3" key="2">
    <citation type="submission" date="2020-09" db="EMBL/GenBank/DDBJ databases">
        <authorList>
            <person name="Sun Q."/>
            <person name="Zhou Y."/>
        </authorList>
    </citation>
    <scope>NUCLEOTIDE SEQUENCE</scope>
    <source>
        <strain evidence="3">CGMCC 1.15725</strain>
    </source>
</reference>
<sequence>MTDQFDPAPAAKVLADSWHSGQQLTELPAAVRPRTLSEGYDIQDRLVADLGIPTIGWKLGVGSHKLKRDSGVGRSIAGRLLKSRVLEPSQVVSLPNAAPATIEFEFAYVLGQDVLPTASIQDARSVVGSACVTFEVVLSRFVDRRAVGWPSFAADNAGFAALVVGDAVDPAALSDVARTLVVSVDGTERVRAATGDDVTVPCDALADLIAVAKERNMVLPRGSLISTGSMSVPFNVTGPVAIEARFLDRSLGFTTRVP</sequence>
<dbReference type="EMBL" id="BMJQ01000001">
    <property type="protein sequence ID" value="GGF00466.1"/>
    <property type="molecule type" value="Genomic_DNA"/>
</dbReference>
<dbReference type="Proteomes" id="UP000646365">
    <property type="component" value="Unassembled WGS sequence"/>
</dbReference>
<evidence type="ECO:0000256" key="1">
    <source>
        <dbReference type="ARBA" id="ARBA00023239"/>
    </source>
</evidence>
<protein>
    <recommendedName>
        <fullName evidence="2">Fumarylacetoacetase-like C-terminal domain-containing protein</fullName>
    </recommendedName>
</protein>
<dbReference type="InterPro" id="IPR036663">
    <property type="entry name" value="Fumarylacetoacetase_C_sf"/>
</dbReference>
<evidence type="ECO:0000313" key="3">
    <source>
        <dbReference type="EMBL" id="GGF00466.1"/>
    </source>
</evidence>
<keyword evidence="1" id="KW-0456">Lyase</keyword>
<comment type="caution">
    <text evidence="3">The sequence shown here is derived from an EMBL/GenBank/DDBJ whole genome shotgun (WGS) entry which is preliminary data.</text>
</comment>
<dbReference type="GO" id="GO:0005737">
    <property type="term" value="C:cytoplasm"/>
    <property type="evidence" value="ECO:0007669"/>
    <property type="project" value="TreeGrafter"/>
</dbReference>
<dbReference type="InterPro" id="IPR050772">
    <property type="entry name" value="Hydratase-Decarb/MhpD_sf"/>
</dbReference>
<dbReference type="InterPro" id="IPR011234">
    <property type="entry name" value="Fumarylacetoacetase-like_C"/>
</dbReference>
<dbReference type="GO" id="GO:0008684">
    <property type="term" value="F:2-oxopent-4-enoate hydratase activity"/>
    <property type="evidence" value="ECO:0007669"/>
    <property type="project" value="TreeGrafter"/>
</dbReference>
<reference evidence="3" key="1">
    <citation type="journal article" date="2014" name="Int. J. Syst. Evol. Microbiol.">
        <title>Complete genome sequence of Corynebacterium casei LMG S-19264T (=DSM 44701T), isolated from a smear-ripened cheese.</title>
        <authorList>
            <consortium name="US DOE Joint Genome Institute (JGI-PGF)"/>
            <person name="Walter F."/>
            <person name="Albersmeier A."/>
            <person name="Kalinowski J."/>
            <person name="Ruckert C."/>
        </authorList>
    </citation>
    <scope>NUCLEOTIDE SEQUENCE</scope>
    <source>
        <strain evidence="3">CGMCC 1.15725</strain>
    </source>
</reference>
<dbReference type="SUPFAM" id="SSF56529">
    <property type="entry name" value="FAH"/>
    <property type="match status" value="1"/>
</dbReference>
<accession>A0A8J2YPB1</accession>
<gene>
    <name evidence="3" type="ORF">GCM10011611_02600</name>
</gene>
<proteinExistence type="predicted"/>
<organism evidence="3 4">
    <name type="scientific">Aliidongia dinghuensis</name>
    <dbReference type="NCBI Taxonomy" id="1867774"/>
    <lineage>
        <taxon>Bacteria</taxon>
        <taxon>Pseudomonadati</taxon>
        <taxon>Pseudomonadota</taxon>
        <taxon>Alphaproteobacteria</taxon>
        <taxon>Rhodospirillales</taxon>
        <taxon>Dongiaceae</taxon>
        <taxon>Aliidongia</taxon>
    </lineage>
</organism>
<dbReference type="PANTHER" id="PTHR30143:SF0">
    <property type="entry name" value="2-KETO-4-PENTENOATE HYDRATASE"/>
    <property type="match status" value="1"/>
</dbReference>
<evidence type="ECO:0000259" key="2">
    <source>
        <dbReference type="Pfam" id="PF01557"/>
    </source>
</evidence>